<feature type="compositionally biased region" description="Basic and acidic residues" evidence="1">
    <location>
        <begin position="335"/>
        <end position="367"/>
    </location>
</feature>
<feature type="compositionally biased region" description="Gly residues" evidence="1">
    <location>
        <begin position="195"/>
        <end position="208"/>
    </location>
</feature>
<evidence type="ECO:0000313" key="3">
    <source>
        <dbReference type="Proteomes" id="UP000530412"/>
    </source>
</evidence>
<evidence type="ECO:0000313" key="2">
    <source>
        <dbReference type="EMBL" id="MBA8948186.1"/>
    </source>
</evidence>
<feature type="compositionally biased region" description="Low complexity" evidence="1">
    <location>
        <begin position="221"/>
        <end position="249"/>
    </location>
</feature>
<feature type="compositionally biased region" description="Basic residues" evidence="1">
    <location>
        <begin position="314"/>
        <end position="324"/>
    </location>
</feature>
<comment type="caution">
    <text evidence="2">The sequence shown here is derived from an EMBL/GenBank/DDBJ whole genome shotgun (WGS) entry which is preliminary data.</text>
</comment>
<name>A0AA40SKI9_9ACTN</name>
<feature type="compositionally biased region" description="Gly residues" evidence="1">
    <location>
        <begin position="155"/>
        <end position="180"/>
    </location>
</feature>
<reference evidence="2 3" key="1">
    <citation type="submission" date="2020-08" db="EMBL/GenBank/DDBJ databases">
        <title>Genomic Encyclopedia of Type Strains, Phase III (KMG-III): the genomes of soil and plant-associated and newly described type strains.</title>
        <authorList>
            <person name="Whitman W."/>
        </authorList>
    </citation>
    <scope>NUCLEOTIDE SEQUENCE [LARGE SCALE GENOMIC DNA]</scope>
    <source>
        <strain evidence="2 3">CECT 3271</strain>
    </source>
</reference>
<gene>
    <name evidence="2" type="ORF">FHS33_006659</name>
</gene>
<dbReference type="Proteomes" id="UP000530412">
    <property type="component" value="Unassembled WGS sequence"/>
</dbReference>
<feature type="region of interest" description="Disordered" evidence="1">
    <location>
        <begin position="124"/>
        <end position="492"/>
    </location>
</feature>
<dbReference type="AlphaFoldDB" id="A0AA40SKI9"/>
<feature type="compositionally biased region" description="Pro residues" evidence="1">
    <location>
        <begin position="33"/>
        <end position="45"/>
    </location>
</feature>
<feature type="region of interest" description="Disordered" evidence="1">
    <location>
        <begin position="1"/>
        <end position="66"/>
    </location>
</feature>
<evidence type="ECO:0000256" key="1">
    <source>
        <dbReference type="SAM" id="MobiDB-lite"/>
    </source>
</evidence>
<organism evidence="2 3">
    <name type="scientific">Streptomyces calvus</name>
    <dbReference type="NCBI Taxonomy" id="67282"/>
    <lineage>
        <taxon>Bacteria</taxon>
        <taxon>Bacillati</taxon>
        <taxon>Actinomycetota</taxon>
        <taxon>Actinomycetes</taxon>
        <taxon>Kitasatosporales</taxon>
        <taxon>Streptomycetaceae</taxon>
        <taxon>Streptomyces</taxon>
    </lineage>
</organism>
<accession>A0AA40SKI9</accession>
<feature type="compositionally biased region" description="Low complexity" evidence="1">
    <location>
        <begin position="182"/>
        <end position="194"/>
    </location>
</feature>
<feature type="compositionally biased region" description="Basic and acidic residues" evidence="1">
    <location>
        <begin position="277"/>
        <end position="313"/>
    </location>
</feature>
<feature type="compositionally biased region" description="Low complexity" evidence="1">
    <location>
        <begin position="369"/>
        <end position="381"/>
    </location>
</feature>
<sequence length="639" mass="65849">MADDDRGADVLTLPTFNLSPPGSTPDDDDVPGLPEPPSTAPPPDFSLPFHVPDGEEDGSDHDPDNVAGEMIANAVSGTGTPARATASMAMVTMAAIAVAAMRGTWSMAAYLKARREHHDAVADKAREAADKQKVANAEKGAKNRVQPGPEFGRGAAKGGGRGAGGGSGSGSGGGGRGTFGQKGAAKGSTGNASAGAGGRGTGAKGPKGSGSANGSVGGRRGSNNSGSSGSGSTSPGSKGSKGSTGSSDRSGSRGSGGSSSKKPGTLGQMALNRQKRKADEAKAQRQAAADERKADLADRAAARKQAEKDADARRQRKAERRKAKLERAKAGGSDKGSKKDDKAKAGKDDAEKVDLKKKPKADDKGDGDGTSTTPKTSTSGTAKRRKARWRKRPWKRRSARRKPGDGAPGGKQRRTSRTGRSGPSESVGSMPGGDGEWLKPPPGWDVSYSVTIEREPARSRPSVRRPAEIGTGQKGLPAGKGGEVTPTRTEPKESPIVMGTAAAVGEIGDTQFVDADLTVYDLIDSDEEMGEQILAGVDHMRLVASKCDGLKNGLENLYATCVEKKVPGVLVKWCIRLMERAGSVQDKAEALAESLPRASEAILTARDTAIEADKRRADAVKDAGHVAPAAREYHDRSGV</sequence>
<feature type="compositionally biased region" description="Basic and acidic residues" evidence="1">
    <location>
        <begin position="124"/>
        <end position="133"/>
    </location>
</feature>
<dbReference type="EMBL" id="JACJIE010000029">
    <property type="protein sequence ID" value="MBA8948186.1"/>
    <property type="molecule type" value="Genomic_DNA"/>
</dbReference>
<feature type="compositionally biased region" description="Basic residues" evidence="1">
    <location>
        <begin position="382"/>
        <end position="401"/>
    </location>
</feature>
<dbReference type="RefSeq" id="WP_142197571.1">
    <property type="nucleotide sequence ID" value="NZ_BMSU01000031.1"/>
</dbReference>
<protein>
    <submittedName>
        <fullName evidence="2">Uncharacterized protein</fullName>
    </submittedName>
</protein>
<proteinExistence type="predicted"/>